<name>A0A6G1E436_9ORYZ</name>
<dbReference type="Proteomes" id="UP000479710">
    <property type="component" value="Unassembled WGS sequence"/>
</dbReference>
<feature type="region of interest" description="Disordered" evidence="1">
    <location>
        <begin position="69"/>
        <end position="163"/>
    </location>
</feature>
<evidence type="ECO:0000313" key="3">
    <source>
        <dbReference type="Proteomes" id="UP000479710"/>
    </source>
</evidence>
<organism evidence="2 3">
    <name type="scientific">Oryza meyeriana var. granulata</name>
    <dbReference type="NCBI Taxonomy" id="110450"/>
    <lineage>
        <taxon>Eukaryota</taxon>
        <taxon>Viridiplantae</taxon>
        <taxon>Streptophyta</taxon>
        <taxon>Embryophyta</taxon>
        <taxon>Tracheophyta</taxon>
        <taxon>Spermatophyta</taxon>
        <taxon>Magnoliopsida</taxon>
        <taxon>Liliopsida</taxon>
        <taxon>Poales</taxon>
        <taxon>Poaceae</taxon>
        <taxon>BOP clade</taxon>
        <taxon>Oryzoideae</taxon>
        <taxon>Oryzeae</taxon>
        <taxon>Oryzinae</taxon>
        <taxon>Oryza</taxon>
        <taxon>Oryza meyeriana</taxon>
    </lineage>
</organism>
<comment type="caution">
    <text evidence="2">The sequence shown here is derived from an EMBL/GenBank/DDBJ whole genome shotgun (WGS) entry which is preliminary data.</text>
</comment>
<gene>
    <name evidence="2" type="ORF">E2562_029776</name>
</gene>
<dbReference type="EMBL" id="SPHZ02000005">
    <property type="protein sequence ID" value="KAF0919550.1"/>
    <property type="molecule type" value="Genomic_DNA"/>
</dbReference>
<dbReference type="PANTHER" id="PTHR34380:SF2">
    <property type="entry name" value="OS01G0656900 PROTEIN"/>
    <property type="match status" value="1"/>
</dbReference>
<evidence type="ECO:0000256" key="1">
    <source>
        <dbReference type="SAM" id="MobiDB-lite"/>
    </source>
</evidence>
<keyword evidence="3" id="KW-1185">Reference proteome</keyword>
<evidence type="ECO:0000313" key="2">
    <source>
        <dbReference type="EMBL" id="KAF0919550.1"/>
    </source>
</evidence>
<evidence type="ECO:0008006" key="4">
    <source>
        <dbReference type="Google" id="ProtNLM"/>
    </source>
</evidence>
<feature type="compositionally biased region" description="Low complexity" evidence="1">
    <location>
        <begin position="154"/>
        <end position="163"/>
    </location>
</feature>
<dbReference type="PANTHER" id="PTHR34380">
    <property type="entry name" value="BNAA03G12380D PROTEIN"/>
    <property type="match status" value="1"/>
</dbReference>
<reference evidence="2 3" key="1">
    <citation type="submission" date="2019-11" db="EMBL/GenBank/DDBJ databases">
        <title>Whole genome sequence of Oryza granulata.</title>
        <authorList>
            <person name="Li W."/>
        </authorList>
    </citation>
    <scope>NUCLEOTIDE SEQUENCE [LARGE SCALE GENOMIC DNA]</scope>
    <source>
        <strain evidence="3">cv. Menghai</strain>
        <tissue evidence="2">Leaf</tissue>
    </source>
</reference>
<proteinExistence type="predicted"/>
<protein>
    <recommendedName>
        <fullName evidence="4">LOB domain-containing protein</fullName>
    </recommendedName>
</protein>
<dbReference type="OrthoDB" id="1899721at2759"/>
<dbReference type="AlphaFoldDB" id="A0A6G1E436"/>
<accession>A0A6G1E436</accession>
<sequence length="163" mass="17691">MVATGELDPVAREAELAHLPGPKLVDHLCTTHCRADYEAVARVLDARDRRLDAALAENEDLRRKCDALMSAQPGPREEAEEKPLPGIANPAPARRRDEQGVEGSEEGEVKGAHFIDLCDDDNEVEAGSGAGSRVPIREAWRRRGGGRGRRRAAEPALEEAAAR</sequence>